<keyword evidence="11" id="KW-1185">Reference proteome</keyword>
<evidence type="ECO:0000313" key="11">
    <source>
        <dbReference type="Proteomes" id="UP000241818"/>
    </source>
</evidence>
<name>A0A2T3BFA3_AMORE</name>
<feature type="domain" description="Zn(2)-C6 fungal-type" evidence="9">
    <location>
        <begin position="13"/>
        <end position="43"/>
    </location>
</feature>
<feature type="region of interest" description="Disordered" evidence="8">
    <location>
        <begin position="67"/>
        <end position="97"/>
    </location>
</feature>
<dbReference type="Gene3D" id="4.10.240.10">
    <property type="entry name" value="Zn(2)-C6 fungal-type DNA-binding domain"/>
    <property type="match status" value="1"/>
</dbReference>
<accession>A0A2T3BFA3</accession>
<dbReference type="GO" id="GO:0008270">
    <property type="term" value="F:zinc ion binding"/>
    <property type="evidence" value="ECO:0007669"/>
    <property type="project" value="InterPro"/>
</dbReference>
<dbReference type="SMART" id="SM00906">
    <property type="entry name" value="Fungal_trans"/>
    <property type="match status" value="1"/>
</dbReference>
<dbReference type="CDD" id="cd12148">
    <property type="entry name" value="fungal_TF_MHR"/>
    <property type="match status" value="1"/>
</dbReference>
<dbReference type="PROSITE" id="PS00463">
    <property type="entry name" value="ZN2_CY6_FUNGAL_1"/>
    <property type="match status" value="1"/>
</dbReference>
<proteinExistence type="predicted"/>
<keyword evidence="3" id="KW-0862">Zinc</keyword>
<evidence type="ECO:0000256" key="4">
    <source>
        <dbReference type="ARBA" id="ARBA00023015"/>
    </source>
</evidence>
<dbReference type="GeneID" id="36577819"/>
<evidence type="ECO:0000256" key="1">
    <source>
        <dbReference type="ARBA" id="ARBA00004123"/>
    </source>
</evidence>
<dbReference type="OrthoDB" id="189997at2759"/>
<keyword evidence="4" id="KW-0805">Transcription regulation</keyword>
<sequence>MSSQARVRRRAVACARCRLRKVMCDAVSPACSRCVDAGVPCVALDSSTKRAAPRSIAQYLETEIANRERHHSSLRSTGPGQEFSPAAHPPSSPGGQQCSLSDLVIKDFTPNFLGLSAAIPFARCVVVGTRIPSTRLFGATDIDEHHPRSIINPFPLGTPLNSIPLDASKYLFDNYMNRVAAQYPIFYSNHVISCYNSVFKRSSGNSNFGAEANAYEIYVVSLIMAISLTTAARTQQARANSIASGLFKNAIRQIPEVLTNDFKGLQALLLLLQYAFLDPGAANIWLLSGFSSQACIDLGLHQELPPDSPVSILTRDMRRRVFWCAYEMEIAVCGGLLRPTSLLGKNINVSFPTDIEDNAICGAGIDPKGRPSKFTSHRIWRFRQIECEIVSVLFQNEEPSDASMSLEAWMDSMEKAIHEWDDEVHRSAASNMDPSLNSQWAEMDLYANIATPYIIVTLYRPSPRIREPTCQNLMKAFIAAVRVADGYFTQANLDFGNSKYVFHQCHHTFASAVAFLQALQRCKDSVCTLYSLDQVEGFMASFSRLFSTMAERWPAASRCLEEYERLLAPVKKDYVDFITQRARTRSFSHGTSDLSTLVGFPEELMDPVTNLDEMFNFGSFFHPAGSSTVEEHSWLYSQVPTNWNAEFDFEMD</sequence>
<evidence type="ECO:0000256" key="6">
    <source>
        <dbReference type="ARBA" id="ARBA00023163"/>
    </source>
</evidence>
<dbReference type="GO" id="GO:0006351">
    <property type="term" value="P:DNA-templated transcription"/>
    <property type="evidence" value="ECO:0007669"/>
    <property type="project" value="InterPro"/>
</dbReference>
<organism evidence="10 11">
    <name type="scientific">Amorphotheca resinae ATCC 22711</name>
    <dbReference type="NCBI Taxonomy" id="857342"/>
    <lineage>
        <taxon>Eukaryota</taxon>
        <taxon>Fungi</taxon>
        <taxon>Dikarya</taxon>
        <taxon>Ascomycota</taxon>
        <taxon>Pezizomycotina</taxon>
        <taxon>Leotiomycetes</taxon>
        <taxon>Helotiales</taxon>
        <taxon>Amorphothecaceae</taxon>
        <taxon>Amorphotheca</taxon>
    </lineage>
</organism>
<evidence type="ECO:0000256" key="2">
    <source>
        <dbReference type="ARBA" id="ARBA00022723"/>
    </source>
</evidence>
<dbReference type="GO" id="GO:0043565">
    <property type="term" value="F:sequence-specific DNA binding"/>
    <property type="evidence" value="ECO:0007669"/>
    <property type="project" value="TreeGrafter"/>
</dbReference>
<dbReference type="SMART" id="SM00066">
    <property type="entry name" value="GAL4"/>
    <property type="match status" value="1"/>
</dbReference>
<dbReference type="SUPFAM" id="SSF57701">
    <property type="entry name" value="Zn2/Cys6 DNA-binding domain"/>
    <property type="match status" value="1"/>
</dbReference>
<dbReference type="PANTHER" id="PTHR47782">
    <property type="entry name" value="ZN(II)2CYS6 TRANSCRIPTION FACTOR (EUROFUNG)-RELATED"/>
    <property type="match status" value="1"/>
</dbReference>
<dbReference type="EMBL" id="KZ679006">
    <property type="protein sequence ID" value="PSS28055.1"/>
    <property type="molecule type" value="Genomic_DNA"/>
</dbReference>
<keyword evidence="5" id="KW-0238">DNA-binding</keyword>
<dbReference type="CDD" id="cd00067">
    <property type="entry name" value="GAL4"/>
    <property type="match status" value="1"/>
</dbReference>
<gene>
    <name evidence="10" type="ORF">M430DRAFT_92841</name>
</gene>
<dbReference type="InterPro" id="IPR001138">
    <property type="entry name" value="Zn2Cys6_DnaBD"/>
</dbReference>
<dbReference type="STRING" id="857342.A0A2T3BFA3"/>
<dbReference type="InterPro" id="IPR036864">
    <property type="entry name" value="Zn2-C6_fun-type_DNA-bd_sf"/>
</dbReference>
<dbReference type="Pfam" id="PF00172">
    <property type="entry name" value="Zn_clus"/>
    <property type="match status" value="1"/>
</dbReference>
<protein>
    <recommendedName>
        <fullName evidence="9">Zn(2)-C6 fungal-type domain-containing protein</fullName>
    </recommendedName>
</protein>
<dbReference type="InParanoid" id="A0A2T3BFA3"/>
<evidence type="ECO:0000256" key="5">
    <source>
        <dbReference type="ARBA" id="ARBA00023125"/>
    </source>
</evidence>
<dbReference type="RefSeq" id="XP_024725580.1">
    <property type="nucleotide sequence ID" value="XM_024869738.1"/>
</dbReference>
<dbReference type="PANTHER" id="PTHR47782:SF1">
    <property type="entry name" value="PYRIMIDINE PATHWAY REGULATORY PROTEIN 1"/>
    <property type="match status" value="1"/>
</dbReference>
<evidence type="ECO:0000259" key="9">
    <source>
        <dbReference type="PROSITE" id="PS50048"/>
    </source>
</evidence>
<dbReference type="Pfam" id="PF04082">
    <property type="entry name" value="Fungal_trans"/>
    <property type="match status" value="1"/>
</dbReference>
<keyword evidence="2" id="KW-0479">Metal-binding</keyword>
<dbReference type="GO" id="GO:0045944">
    <property type="term" value="P:positive regulation of transcription by RNA polymerase II"/>
    <property type="evidence" value="ECO:0007669"/>
    <property type="project" value="TreeGrafter"/>
</dbReference>
<dbReference type="GO" id="GO:0005634">
    <property type="term" value="C:nucleus"/>
    <property type="evidence" value="ECO:0007669"/>
    <property type="project" value="UniProtKB-SubCell"/>
</dbReference>
<dbReference type="PROSITE" id="PS50048">
    <property type="entry name" value="ZN2_CY6_FUNGAL_2"/>
    <property type="match status" value="1"/>
</dbReference>
<dbReference type="Proteomes" id="UP000241818">
    <property type="component" value="Unassembled WGS sequence"/>
</dbReference>
<dbReference type="AlphaFoldDB" id="A0A2T3BFA3"/>
<evidence type="ECO:0000256" key="7">
    <source>
        <dbReference type="ARBA" id="ARBA00023242"/>
    </source>
</evidence>
<evidence type="ECO:0000313" key="10">
    <source>
        <dbReference type="EMBL" id="PSS28055.1"/>
    </source>
</evidence>
<comment type="subcellular location">
    <subcellularLocation>
        <location evidence="1">Nucleus</location>
    </subcellularLocation>
</comment>
<keyword evidence="7" id="KW-0539">Nucleus</keyword>
<dbReference type="InterPro" id="IPR007219">
    <property type="entry name" value="XnlR_reg_dom"/>
</dbReference>
<keyword evidence="6" id="KW-0804">Transcription</keyword>
<dbReference type="InterPro" id="IPR052202">
    <property type="entry name" value="Yeast_MetPath_Reg"/>
</dbReference>
<dbReference type="GO" id="GO:0000981">
    <property type="term" value="F:DNA-binding transcription factor activity, RNA polymerase II-specific"/>
    <property type="evidence" value="ECO:0007669"/>
    <property type="project" value="InterPro"/>
</dbReference>
<reference evidence="10 11" key="1">
    <citation type="journal article" date="2018" name="New Phytol.">
        <title>Comparative genomics and transcriptomics depict ericoid mycorrhizal fungi as versatile saprotrophs and plant mutualists.</title>
        <authorList>
            <person name="Martino E."/>
            <person name="Morin E."/>
            <person name="Grelet G.A."/>
            <person name="Kuo A."/>
            <person name="Kohler A."/>
            <person name="Daghino S."/>
            <person name="Barry K.W."/>
            <person name="Cichocki N."/>
            <person name="Clum A."/>
            <person name="Dockter R.B."/>
            <person name="Hainaut M."/>
            <person name="Kuo R.C."/>
            <person name="LaButti K."/>
            <person name="Lindahl B.D."/>
            <person name="Lindquist E.A."/>
            <person name="Lipzen A."/>
            <person name="Khouja H.R."/>
            <person name="Magnuson J."/>
            <person name="Murat C."/>
            <person name="Ohm R.A."/>
            <person name="Singer S.W."/>
            <person name="Spatafora J.W."/>
            <person name="Wang M."/>
            <person name="Veneault-Fourrey C."/>
            <person name="Henrissat B."/>
            <person name="Grigoriev I.V."/>
            <person name="Martin F.M."/>
            <person name="Perotto S."/>
        </authorList>
    </citation>
    <scope>NUCLEOTIDE SEQUENCE [LARGE SCALE GENOMIC DNA]</scope>
    <source>
        <strain evidence="10 11">ATCC 22711</strain>
    </source>
</reference>
<evidence type="ECO:0000256" key="3">
    <source>
        <dbReference type="ARBA" id="ARBA00022833"/>
    </source>
</evidence>
<evidence type="ECO:0000256" key="8">
    <source>
        <dbReference type="SAM" id="MobiDB-lite"/>
    </source>
</evidence>